<dbReference type="Proteomes" id="UP001732700">
    <property type="component" value="Chromosome 1A"/>
</dbReference>
<reference evidence="1" key="2">
    <citation type="submission" date="2025-09" db="UniProtKB">
        <authorList>
            <consortium name="EnsemblPlants"/>
        </authorList>
    </citation>
    <scope>IDENTIFICATION</scope>
</reference>
<reference evidence="1" key="1">
    <citation type="submission" date="2021-05" db="EMBL/GenBank/DDBJ databases">
        <authorList>
            <person name="Scholz U."/>
            <person name="Mascher M."/>
            <person name="Fiebig A."/>
        </authorList>
    </citation>
    <scope>NUCLEOTIDE SEQUENCE [LARGE SCALE GENOMIC DNA]</scope>
</reference>
<name>A0ACD5TJR7_AVESA</name>
<organism evidence="1 2">
    <name type="scientific">Avena sativa</name>
    <name type="common">Oat</name>
    <dbReference type="NCBI Taxonomy" id="4498"/>
    <lineage>
        <taxon>Eukaryota</taxon>
        <taxon>Viridiplantae</taxon>
        <taxon>Streptophyta</taxon>
        <taxon>Embryophyta</taxon>
        <taxon>Tracheophyta</taxon>
        <taxon>Spermatophyta</taxon>
        <taxon>Magnoliopsida</taxon>
        <taxon>Liliopsida</taxon>
        <taxon>Poales</taxon>
        <taxon>Poaceae</taxon>
        <taxon>BOP clade</taxon>
        <taxon>Pooideae</taxon>
        <taxon>Poodae</taxon>
        <taxon>Poeae</taxon>
        <taxon>Poeae Chloroplast Group 1 (Aveneae type)</taxon>
        <taxon>Aveninae</taxon>
        <taxon>Avena</taxon>
    </lineage>
</organism>
<keyword evidence="2" id="KW-1185">Reference proteome</keyword>
<accession>A0ACD5TJR7</accession>
<protein>
    <submittedName>
        <fullName evidence="1">Uncharacterized protein</fullName>
    </submittedName>
</protein>
<evidence type="ECO:0000313" key="2">
    <source>
        <dbReference type="Proteomes" id="UP001732700"/>
    </source>
</evidence>
<sequence>MQICFPTLEKFPQLSKDLSAHYWLVVINIKAKRFEVIDSLARRGCALLMESCHLLIANIKVMWGKEYANSKVDIVDWPIEIIDNPKQTNGYDCGFFTLQNLEEKHGRTTTSLTQKDLTKIRILFTDRLIRFVDNKVSWSLFV</sequence>
<evidence type="ECO:0000313" key="1">
    <source>
        <dbReference type="EnsemblPlants" id="AVESA.00010b.r2.1AG0071490.3.CDS"/>
    </source>
</evidence>
<dbReference type="EnsemblPlants" id="AVESA.00010b.r2.1AG0071490.3">
    <property type="protein sequence ID" value="AVESA.00010b.r2.1AG0071490.3.CDS"/>
    <property type="gene ID" value="AVESA.00010b.r2.1AG0071490"/>
</dbReference>
<proteinExistence type="predicted"/>